<evidence type="ECO:0000259" key="2">
    <source>
        <dbReference type="Pfam" id="PF13191"/>
    </source>
</evidence>
<dbReference type="PANTHER" id="PTHR43642">
    <property type="entry name" value="HYBRID SIGNAL TRANSDUCTION HISTIDINE KINASE G"/>
    <property type="match status" value="1"/>
</dbReference>
<evidence type="ECO:0000313" key="3">
    <source>
        <dbReference type="EMBL" id="KAK1742678.1"/>
    </source>
</evidence>
<dbReference type="Proteomes" id="UP001224775">
    <property type="component" value="Unassembled WGS sequence"/>
</dbReference>
<name>A0AAD9DEG3_9STRA</name>
<proteinExistence type="predicted"/>
<dbReference type="InterPro" id="IPR027417">
    <property type="entry name" value="P-loop_NTPase"/>
</dbReference>
<evidence type="ECO:0000256" key="1">
    <source>
        <dbReference type="SAM" id="MobiDB-lite"/>
    </source>
</evidence>
<feature type="region of interest" description="Disordered" evidence="1">
    <location>
        <begin position="230"/>
        <end position="251"/>
    </location>
</feature>
<feature type="compositionally biased region" description="Basic and acidic residues" evidence="1">
    <location>
        <begin position="230"/>
        <end position="240"/>
    </location>
</feature>
<gene>
    <name evidence="3" type="ORF">QTG54_006275</name>
</gene>
<reference evidence="3" key="1">
    <citation type="submission" date="2023-06" db="EMBL/GenBank/DDBJ databases">
        <title>Survivors Of The Sea: Transcriptome response of Skeletonema marinoi to long-term dormancy.</title>
        <authorList>
            <person name="Pinder M.I.M."/>
            <person name="Kourtchenko O."/>
            <person name="Robertson E.K."/>
            <person name="Larsson T."/>
            <person name="Maumus F."/>
            <person name="Osuna-Cruz C.M."/>
            <person name="Vancaester E."/>
            <person name="Stenow R."/>
            <person name="Vandepoele K."/>
            <person name="Ploug H."/>
            <person name="Bruchert V."/>
            <person name="Godhe A."/>
            <person name="Topel M."/>
        </authorList>
    </citation>
    <scope>NUCLEOTIDE SEQUENCE</scope>
    <source>
        <strain evidence="3">R05AC</strain>
    </source>
</reference>
<dbReference type="InterPro" id="IPR041664">
    <property type="entry name" value="AAA_16"/>
</dbReference>
<accession>A0AAD9DEG3</accession>
<sequence>MPSNSNSEETIILLSDWIRRALVGVDLSALAGERYVSSTAYGTESSQWTATIRKSMALCSDDYLMPALQVAYSLANQICKEEETGKSPPLSVDWVDNIVVYINNQVGRVSMCDSDRCDSLDSLAFLDSLGFDPSDAGKDNFADNLFESIIHDHDGTTVSEEERDQGIEEDRGYIKAEFAPFMFNTNDDDNGPGRDAMQRIYSLGLVFYVIFSGGERPTAHFHTASKVVEQKLSRSSKSDTETEELSQDLSEDSDLLPFAFDQPSPIDLTGELSIFDSVGDDEYVHDPLGEYAFDGAPQHPYPKRRHSYQQNRNISNSCSVPMESLREKGLPSPLCDLVANMLECTNATLSGKDSYQRMSDVRSDLRLMLDNPNTFLRDLDMTKLSTTGSQFMEKTMFGRNVELSSIKDAYRQSMSGECGLATISGSSGTGKSLLANEFGKFVLADGGIFLSGKFDQLQQGKPFGALASTLDQYCGILLHNEAMASTKDKVVFQLRSVLGKESYHLTKIIPNLATILGSELPVLNHSEDCINAQKRVQYLLCQFVDVISTSSSAPITLFLDDLQWADAASIAAVNQLLFTAGPLSRKNFFFLGCARGKDSATKWSPCVDILVAGGIHVKLDCMDEHTLNTMVSETLCLSPRLTRTLSNVIYHKTKGNPLFVCRLMRSLNKEGLLRLSLSRRRWEWDTKKIRSRTLPDDVAIFLTDSLGELPDKVQWALFILSCFGASSESAFVGSKGLDRNILKNLEIAVAEGLVDKIDDQYRFAHDRIQEAAYNTIPGHRRCIIHFKYGLELSSLLIGDEEDAIASVLFTAVNQLNLGGPPAVQDESHNVTAARLNLRAGKKAMEMSDYETAYSYFDSGISFLRKKHWQEHYALSVELFSLAAKCALTIGDHTSLKFLIAEVVAKAHFFEDKLDVLFFETCALAYSYKLAESLEKGLDILSKLGIEVQGASVEARVQETKDLLSAHTDDEILNTKQMTDATMIIAMKFLGKLEIGMTQIMPKSVPYGNINEGYHYVKLALSLLDKVGSRENAGEVIFVCTQVKSYVEPLQAALEYHREGYSAAMASGGSSQAVINLLALNISSFFAGANLQRIQGMCDDTTQSAEKQQLIFMVHAQQIKRTVSKLIGTGEEPMYSSEGRDILASNSSVLRSYHYHAAYVSFIFRSYDDTIENIEKYFAFQENTWGILFLAHAVHAFHTGLISFWAARKSKEQRWYQRGNQSKLALRRWAESSQWTFENKWYLLEAEESFCNNDVEAAKTYYEKAITSAKLHKFVHEEALAHELAAYFYLELGEREQTVEHFMLAHEKHLEWGALGKCDSLLKFVEFMKKLWDEGRTS</sequence>
<feature type="compositionally biased region" description="Acidic residues" evidence="1">
    <location>
        <begin position="241"/>
        <end position="251"/>
    </location>
</feature>
<dbReference type="SUPFAM" id="SSF52540">
    <property type="entry name" value="P-loop containing nucleoside triphosphate hydrolases"/>
    <property type="match status" value="1"/>
</dbReference>
<feature type="domain" description="Orc1-like AAA ATPase" evidence="2">
    <location>
        <begin position="397"/>
        <end position="577"/>
    </location>
</feature>
<evidence type="ECO:0000313" key="4">
    <source>
        <dbReference type="Proteomes" id="UP001224775"/>
    </source>
</evidence>
<keyword evidence="4" id="KW-1185">Reference proteome</keyword>
<dbReference type="InterPro" id="IPR053159">
    <property type="entry name" value="Hybrid_Histidine_Kinase"/>
</dbReference>
<comment type="caution">
    <text evidence="3">The sequence shown here is derived from an EMBL/GenBank/DDBJ whole genome shotgun (WGS) entry which is preliminary data.</text>
</comment>
<protein>
    <submittedName>
        <fullName evidence="3">AAA ATPase</fullName>
    </submittedName>
</protein>
<dbReference type="EMBL" id="JATAAI010000010">
    <property type="protein sequence ID" value="KAK1742678.1"/>
    <property type="molecule type" value="Genomic_DNA"/>
</dbReference>
<dbReference type="Pfam" id="PF13191">
    <property type="entry name" value="AAA_16"/>
    <property type="match status" value="1"/>
</dbReference>
<organism evidence="3 4">
    <name type="scientific">Skeletonema marinoi</name>
    <dbReference type="NCBI Taxonomy" id="267567"/>
    <lineage>
        <taxon>Eukaryota</taxon>
        <taxon>Sar</taxon>
        <taxon>Stramenopiles</taxon>
        <taxon>Ochrophyta</taxon>
        <taxon>Bacillariophyta</taxon>
        <taxon>Coscinodiscophyceae</taxon>
        <taxon>Thalassiosirophycidae</taxon>
        <taxon>Thalassiosirales</taxon>
        <taxon>Skeletonemataceae</taxon>
        <taxon>Skeletonema</taxon>
        <taxon>Skeletonema marinoi-dohrnii complex</taxon>
    </lineage>
</organism>
<dbReference type="PANTHER" id="PTHR43642:SF1">
    <property type="entry name" value="HYBRID SIGNAL TRANSDUCTION HISTIDINE KINASE G"/>
    <property type="match status" value="1"/>
</dbReference>